<feature type="region of interest" description="Disordered" evidence="1">
    <location>
        <begin position="52"/>
        <end position="113"/>
    </location>
</feature>
<keyword evidence="4" id="KW-1185">Reference proteome</keyword>
<dbReference type="PANTHER" id="PTHR39474">
    <property type="entry name" value="UNNAMED PRODUCT"/>
    <property type="match status" value="1"/>
</dbReference>
<dbReference type="OrthoDB" id="4590138at2759"/>
<dbReference type="EMBL" id="VIFY01000183">
    <property type="protein sequence ID" value="TQB68895.1"/>
    <property type="molecule type" value="Genomic_DNA"/>
</dbReference>
<feature type="compositionally biased region" description="Polar residues" evidence="1">
    <location>
        <begin position="99"/>
        <end position="112"/>
    </location>
</feature>
<dbReference type="STRING" id="5098.A0A507QP05"/>
<gene>
    <name evidence="3" type="ORF">MPDQ_002633</name>
</gene>
<feature type="compositionally biased region" description="Polar residues" evidence="1">
    <location>
        <begin position="52"/>
        <end position="77"/>
    </location>
</feature>
<evidence type="ECO:0000256" key="2">
    <source>
        <dbReference type="SAM" id="SignalP"/>
    </source>
</evidence>
<dbReference type="Proteomes" id="UP000319663">
    <property type="component" value="Unassembled WGS sequence"/>
</dbReference>
<comment type="caution">
    <text evidence="3">The sequence shown here is derived from an EMBL/GenBank/DDBJ whole genome shotgun (WGS) entry which is preliminary data.</text>
</comment>
<feature type="signal peptide" evidence="2">
    <location>
        <begin position="1"/>
        <end position="25"/>
    </location>
</feature>
<dbReference type="AlphaFoldDB" id="A0A507QP05"/>
<name>A0A507QP05_MONPU</name>
<proteinExistence type="predicted"/>
<protein>
    <submittedName>
        <fullName evidence="3">Uncharacterized protein</fullName>
    </submittedName>
</protein>
<evidence type="ECO:0000313" key="3">
    <source>
        <dbReference type="EMBL" id="TQB68895.1"/>
    </source>
</evidence>
<evidence type="ECO:0000256" key="1">
    <source>
        <dbReference type="SAM" id="MobiDB-lite"/>
    </source>
</evidence>
<feature type="chain" id="PRO_5021328592" evidence="2">
    <location>
        <begin position="26"/>
        <end position="172"/>
    </location>
</feature>
<organism evidence="3 4">
    <name type="scientific">Monascus purpureus</name>
    <name type="common">Red mold</name>
    <name type="synonym">Monascus anka</name>
    <dbReference type="NCBI Taxonomy" id="5098"/>
    <lineage>
        <taxon>Eukaryota</taxon>
        <taxon>Fungi</taxon>
        <taxon>Dikarya</taxon>
        <taxon>Ascomycota</taxon>
        <taxon>Pezizomycotina</taxon>
        <taxon>Eurotiomycetes</taxon>
        <taxon>Eurotiomycetidae</taxon>
        <taxon>Eurotiales</taxon>
        <taxon>Aspergillaceae</taxon>
        <taxon>Monascus</taxon>
    </lineage>
</organism>
<reference evidence="3 4" key="1">
    <citation type="submission" date="2019-06" db="EMBL/GenBank/DDBJ databases">
        <title>Wine fermentation using esterase from Monascus purpureus.</title>
        <authorList>
            <person name="Geng C."/>
            <person name="Zhang Y."/>
        </authorList>
    </citation>
    <scope>NUCLEOTIDE SEQUENCE [LARGE SCALE GENOMIC DNA]</scope>
    <source>
        <strain evidence="3">HQ1</strain>
    </source>
</reference>
<accession>A0A507QP05</accession>
<dbReference type="PANTHER" id="PTHR39474:SF1">
    <property type="entry name" value="FUNGAL SPECIFIC TRANSCRIPTION FACTOR"/>
    <property type="match status" value="1"/>
</dbReference>
<keyword evidence="2" id="KW-0732">Signal</keyword>
<sequence>MSHRLIRRTALLGLSLLSISARVLAQAHPYPRQLTNLNPSICKPQLASYSSIPYNHHPTSTMTEPSNTPENKTEPPNSTSTSTSTPLALPEASSSSSADTNKLDLSSGSSSVKLDHLGPLVVNQDGSLSRIANWEQMTEIEKKNTLRVLGKRNQLRMAQLRGTSDTTDGKEK</sequence>
<evidence type="ECO:0000313" key="4">
    <source>
        <dbReference type="Proteomes" id="UP000319663"/>
    </source>
</evidence>